<feature type="region of interest" description="Disordered" evidence="1">
    <location>
        <begin position="29"/>
        <end position="53"/>
    </location>
</feature>
<feature type="compositionally biased region" description="Polar residues" evidence="1">
    <location>
        <begin position="44"/>
        <end position="53"/>
    </location>
</feature>
<accession>A0AAV4GU35</accession>
<keyword evidence="3" id="KW-1185">Reference proteome</keyword>
<dbReference type="AlphaFoldDB" id="A0AAV4GU35"/>
<evidence type="ECO:0000313" key="3">
    <source>
        <dbReference type="Proteomes" id="UP000762676"/>
    </source>
</evidence>
<proteinExistence type="predicted"/>
<name>A0AAV4GU35_9GAST</name>
<dbReference type="Proteomes" id="UP000762676">
    <property type="component" value="Unassembled WGS sequence"/>
</dbReference>
<gene>
    <name evidence="2" type="ORF">ElyMa_000778400</name>
</gene>
<dbReference type="EMBL" id="BMAT01001595">
    <property type="protein sequence ID" value="GFR88796.1"/>
    <property type="molecule type" value="Genomic_DNA"/>
</dbReference>
<reference evidence="2 3" key="1">
    <citation type="journal article" date="2021" name="Elife">
        <title>Chloroplast acquisition without the gene transfer in kleptoplastic sea slugs, Plakobranchus ocellatus.</title>
        <authorList>
            <person name="Maeda T."/>
            <person name="Takahashi S."/>
            <person name="Yoshida T."/>
            <person name="Shimamura S."/>
            <person name="Takaki Y."/>
            <person name="Nagai Y."/>
            <person name="Toyoda A."/>
            <person name="Suzuki Y."/>
            <person name="Arimoto A."/>
            <person name="Ishii H."/>
            <person name="Satoh N."/>
            <person name="Nishiyama T."/>
            <person name="Hasebe M."/>
            <person name="Maruyama T."/>
            <person name="Minagawa J."/>
            <person name="Obokata J."/>
            <person name="Shigenobu S."/>
        </authorList>
    </citation>
    <scope>NUCLEOTIDE SEQUENCE [LARGE SCALE GENOMIC DNA]</scope>
</reference>
<organism evidence="2 3">
    <name type="scientific">Elysia marginata</name>
    <dbReference type="NCBI Taxonomy" id="1093978"/>
    <lineage>
        <taxon>Eukaryota</taxon>
        <taxon>Metazoa</taxon>
        <taxon>Spiralia</taxon>
        <taxon>Lophotrochozoa</taxon>
        <taxon>Mollusca</taxon>
        <taxon>Gastropoda</taxon>
        <taxon>Heterobranchia</taxon>
        <taxon>Euthyneura</taxon>
        <taxon>Panpulmonata</taxon>
        <taxon>Sacoglossa</taxon>
        <taxon>Placobranchoidea</taxon>
        <taxon>Plakobranchidae</taxon>
        <taxon>Elysia</taxon>
    </lineage>
</organism>
<evidence type="ECO:0000256" key="1">
    <source>
        <dbReference type="SAM" id="MobiDB-lite"/>
    </source>
</evidence>
<sequence length="226" mass="25348">MHHDDKFLVLEMRETLKKIDISVANDLTATQRDETDDPNADVNPLNTNDENNPFFNETISPNEVESALKSLKSGRVNGSDGIGPEFYPHSLTTALKGFLFDLQYLNSQLATVMVLTFTAVVLKYTVLQDFCRCKNKIDSSPRHRLCGLAVRHSLTDREVRGSIPGRVKPRTLKLVSAADPPSVWHDGFSSKSGRPGVRIIRLGLVYASAHYITVWQHAFNCPKRRL</sequence>
<protein>
    <submittedName>
        <fullName evidence="2">Uncharacterized protein</fullName>
    </submittedName>
</protein>
<comment type="caution">
    <text evidence="2">The sequence shown here is derived from an EMBL/GenBank/DDBJ whole genome shotgun (WGS) entry which is preliminary data.</text>
</comment>
<evidence type="ECO:0000313" key="2">
    <source>
        <dbReference type="EMBL" id="GFR88796.1"/>
    </source>
</evidence>